<dbReference type="EMBL" id="FNBW01000004">
    <property type="protein sequence ID" value="SDF56761.1"/>
    <property type="molecule type" value="Genomic_DNA"/>
</dbReference>
<dbReference type="InterPro" id="IPR051207">
    <property type="entry name" value="ComplexI_NDUFA9_subunit"/>
</dbReference>
<dbReference type="InterPro" id="IPR036291">
    <property type="entry name" value="NAD(P)-bd_dom_sf"/>
</dbReference>
<dbReference type="Gene3D" id="3.40.50.720">
    <property type="entry name" value="NAD(P)-binding Rossmann-like Domain"/>
    <property type="match status" value="1"/>
</dbReference>
<comment type="caution">
    <text evidence="2">The sequence shown here is derived from an EMBL/GenBank/DDBJ whole genome shotgun (WGS) entry which is preliminary data.</text>
</comment>
<dbReference type="PANTHER" id="PTHR12126">
    <property type="entry name" value="NADH-UBIQUINONE OXIDOREDUCTASE 39 KDA SUBUNIT-RELATED"/>
    <property type="match status" value="1"/>
</dbReference>
<accession>A0A8G2EW17</accession>
<dbReference type="Proteomes" id="UP000198615">
    <property type="component" value="Unassembled WGS sequence"/>
</dbReference>
<reference evidence="2 3" key="1">
    <citation type="submission" date="2016-10" db="EMBL/GenBank/DDBJ databases">
        <authorList>
            <person name="Varghese N."/>
            <person name="Submissions S."/>
        </authorList>
    </citation>
    <scope>NUCLEOTIDE SEQUENCE [LARGE SCALE GENOMIC DNA]</scope>
    <source>
        <strain evidence="2 3">DSM 18839</strain>
    </source>
</reference>
<dbReference type="RefSeq" id="WP_093149581.1">
    <property type="nucleotide sequence ID" value="NZ_FNBW01000004.1"/>
</dbReference>
<proteinExistence type="predicted"/>
<keyword evidence="3" id="KW-1185">Reference proteome</keyword>
<dbReference type="InterPro" id="IPR001509">
    <property type="entry name" value="Epimerase_deHydtase"/>
</dbReference>
<sequence>MQGKLVTVFGASGFIGRNIVRELAQRGARVNAVCRDVEKAKFLKPMGVVGQVTPMRADVTDAAAIARAVNGASMVVNLVGILHPSGRNTFDAVQATAPGVIAKAAKDVGAEAMVHVSAIGADADSSSKYARSKAEGEQAVRAAFPEATILRPSVVFGANDSFFNKFASLALLSPVLPLIGGGTTRFQPVYVDNVADAVMAALETPAAKGQTYELGGPEIYSFRELMEMVLKETNRKAKLVNLPFWAASIQATFLELLPSPMLTRDQVELLKSDNVVAADAKTLADLGVKATPVEVIVPTYLDKFRPGGRYSTGRQPA</sequence>
<dbReference type="FunFam" id="3.40.50.720:FF:000702">
    <property type="entry name" value="NADH dehydrogenase (Ubiquinone)"/>
    <property type="match status" value="1"/>
</dbReference>
<evidence type="ECO:0000313" key="3">
    <source>
        <dbReference type="Proteomes" id="UP000198615"/>
    </source>
</evidence>
<dbReference type="CDD" id="cd05271">
    <property type="entry name" value="NDUFA9_like_SDR_a"/>
    <property type="match status" value="1"/>
</dbReference>
<dbReference type="GO" id="GO:0044877">
    <property type="term" value="F:protein-containing complex binding"/>
    <property type="evidence" value="ECO:0007669"/>
    <property type="project" value="TreeGrafter"/>
</dbReference>
<evidence type="ECO:0000313" key="2">
    <source>
        <dbReference type="EMBL" id="SDF56761.1"/>
    </source>
</evidence>
<dbReference type="PANTHER" id="PTHR12126:SF11">
    <property type="entry name" value="NADH DEHYDROGENASE [UBIQUINONE] 1 ALPHA SUBCOMPLEX SUBUNIT 9, MITOCHONDRIAL"/>
    <property type="match status" value="1"/>
</dbReference>
<name>A0A8G2EW17_9PROT</name>
<dbReference type="SUPFAM" id="SSF51735">
    <property type="entry name" value="NAD(P)-binding Rossmann-fold domains"/>
    <property type="match status" value="1"/>
</dbReference>
<dbReference type="AlphaFoldDB" id="A0A8G2EW17"/>
<gene>
    <name evidence="2" type="ORF">SAMN05660686_01697</name>
</gene>
<organism evidence="2 3">
    <name type="scientific">Thalassobaculum litoreum DSM 18839</name>
    <dbReference type="NCBI Taxonomy" id="1123362"/>
    <lineage>
        <taxon>Bacteria</taxon>
        <taxon>Pseudomonadati</taxon>
        <taxon>Pseudomonadota</taxon>
        <taxon>Alphaproteobacteria</taxon>
        <taxon>Rhodospirillales</taxon>
        <taxon>Thalassobaculaceae</taxon>
        <taxon>Thalassobaculum</taxon>
    </lineage>
</organism>
<protein>
    <submittedName>
        <fullName evidence="2">NADH dehydrogenase</fullName>
    </submittedName>
</protein>
<dbReference type="Pfam" id="PF01370">
    <property type="entry name" value="Epimerase"/>
    <property type="match status" value="1"/>
</dbReference>
<feature type="domain" description="NAD-dependent epimerase/dehydratase" evidence="1">
    <location>
        <begin position="6"/>
        <end position="215"/>
    </location>
</feature>
<dbReference type="OrthoDB" id="9776313at2"/>
<evidence type="ECO:0000259" key="1">
    <source>
        <dbReference type="Pfam" id="PF01370"/>
    </source>
</evidence>